<keyword evidence="3" id="KW-1185">Reference proteome</keyword>
<organism evidence="2 3">
    <name type="scientific">Legionella antarctica</name>
    <dbReference type="NCBI Taxonomy" id="2708020"/>
    <lineage>
        <taxon>Bacteria</taxon>
        <taxon>Pseudomonadati</taxon>
        <taxon>Pseudomonadota</taxon>
        <taxon>Gammaproteobacteria</taxon>
        <taxon>Legionellales</taxon>
        <taxon>Legionellaceae</taxon>
        <taxon>Legionella</taxon>
    </lineage>
</organism>
<proteinExistence type="predicted"/>
<dbReference type="InterPro" id="IPR001810">
    <property type="entry name" value="F-box_dom"/>
</dbReference>
<accession>A0A6F8T674</accession>
<evidence type="ECO:0000313" key="3">
    <source>
        <dbReference type="Proteomes" id="UP000502894"/>
    </source>
</evidence>
<sequence length="274" mass="32243">MPFKSLPKPLKEYILSLLSNEDIMNLFRVNRTMPNDMSLDMLFCDFTKGGYGQRFFQELHTARKRMHHGGKNKSDILKSVITDNNILALEYLLICNLVHINQSFSAIMERSFVICNFDKIPPICFAALLGKTEIVQLMLIYQANIDQSENVNCHWLHNNPGIYPINFAEGFNYPFNFSDTIVPMQFLTHVENYLKKGVEINELKAEIKNKLKIFYKSPELREGLRHYFTYLEKTDKGYFYHYKQEEALLLLDTYKKIKEEYLVQEMDKSTCRIT</sequence>
<dbReference type="AlphaFoldDB" id="A0A6F8T674"/>
<name>A0A6F8T674_9GAMM</name>
<reference evidence="2" key="1">
    <citation type="journal article" date="2020" name="Microbiol. Resour. Announc.">
        <title>Complete Genome Sequence of Novel Psychrotolerant Legionella Strain TUM19329, Isolated from Antarctic Lake Sediment.</title>
        <authorList>
            <person name="Shimada S."/>
            <person name="Nakai R."/>
            <person name="Aoki K."/>
            <person name="Shimoeda N."/>
            <person name="Ohno G."/>
            <person name="Miyazaki Y."/>
            <person name="Kudoh S."/>
            <person name="Imura S."/>
            <person name="Watanabe K."/>
            <person name="Ishii Y."/>
            <person name="Tateda K."/>
        </authorList>
    </citation>
    <scope>NUCLEOTIDE SEQUENCE [LARGE SCALE GENOMIC DNA]</scope>
    <source>
        <strain evidence="2">TUM19329</strain>
    </source>
</reference>
<feature type="domain" description="F-box" evidence="1">
    <location>
        <begin position="1"/>
        <end position="46"/>
    </location>
</feature>
<dbReference type="RefSeq" id="WP_173237201.1">
    <property type="nucleotide sequence ID" value="NZ_AP022839.1"/>
</dbReference>
<dbReference type="KEGG" id="lant:TUM19329_20110"/>
<gene>
    <name evidence="2" type="ORF">TUM19329_20110</name>
</gene>
<dbReference type="Proteomes" id="UP000502894">
    <property type="component" value="Chromosome"/>
</dbReference>
<dbReference type="EMBL" id="AP022839">
    <property type="protein sequence ID" value="BCA95650.1"/>
    <property type="molecule type" value="Genomic_DNA"/>
</dbReference>
<evidence type="ECO:0000259" key="1">
    <source>
        <dbReference type="PROSITE" id="PS50181"/>
    </source>
</evidence>
<evidence type="ECO:0000313" key="2">
    <source>
        <dbReference type="EMBL" id="BCA95650.1"/>
    </source>
</evidence>
<protein>
    <recommendedName>
        <fullName evidence="1">F-box domain-containing protein</fullName>
    </recommendedName>
</protein>
<dbReference type="PROSITE" id="PS50181">
    <property type="entry name" value="FBOX"/>
    <property type="match status" value="1"/>
</dbReference>